<feature type="non-terminal residue" evidence="1">
    <location>
        <position position="515"/>
    </location>
</feature>
<comment type="caution">
    <text evidence="1">The sequence shown here is derived from an EMBL/GenBank/DDBJ whole genome shotgun (WGS) entry which is preliminary data.</text>
</comment>
<protein>
    <submittedName>
        <fullName evidence="1">Uncharacterized protein</fullName>
    </submittedName>
</protein>
<keyword evidence="2" id="KW-1185">Reference proteome</keyword>
<dbReference type="EMBL" id="BSDZ01000016">
    <property type="protein sequence ID" value="GLI63684.1"/>
    <property type="molecule type" value="Genomic_DNA"/>
</dbReference>
<name>A0ABQ5S242_9CHLO</name>
<gene>
    <name evidence="1" type="ORF">VaNZ11_006683</name>
</gene>
<evidence type="ECO:0000313" key="1">
    <source>
        <dbReference type="EMBL" id="GLI63684.1"/>
    </source>
</evidence>
<accession>A0ABQ5S242</accession>
<organism evidence="1 2">
    <name type="scientific">Volvox africanus</name>
    <dbReference type="NCBI Taxonomy" id="51714"/>
    <lineage>
        <taxon>Eukaryota</taxon>
        <taxon>Viridiplantae</taxon>
        <taxon>Chlorophyta</taxon>
        <taxon>core chlorophytes</taxon>
        <taxon>Chlorophyceae</taxon>
        <taxon>CS clade</taxon>
        <taxon>Chlamydomonadales</taxon>
        <taxon>Volvocaceae</taxon>
        <taxon>Volvox</taxon>
    </lineage>
</organism>
<dbReference type="Proteomes" id="UP001165090">
    <property type="component" value="Unassembled WGS sequence"/>
</dbReference>
<proteinExistence type="predicted"/>
<reference evidence="1 2" key="1">
    <citation type="journal article" date="2023" name="IScience">
        <title>Expanded male sex-determining region conserved during the evolution of homothallism in the green alga Volvox.</title>
        <authorList>
            <person name="Yamamoto K."/>
            <person name="Matsuzaki R."/>
            <person name="Mahakham W."/>
            <person name="Heman W."/>
            <person name="Sekimoto H."/>
            <person name="Kawachi M."/>
            <person name="Minakuchi Y."/>
            <person name="Toyoda A."/>
            <person name="Nozaki H."/>
        </authorList>
    </citation>
    <scope>NUCLEOTIDE SEQUENCE [LARGE SCALE GENOMIC DNA]</scope>
    <source>
        <strain evidence="1 2">NIES-4468</strain>
    </source>
</reference>
<sequence>MLTCTAAHYWRTALLVIALWASSGGPLGVFASHFRSGIVTYALNRENSTLLDVTVTTTWRYPSKNGYESFVYLQNSGGNDTLVFNTSEDVVVGYGQDPFFKGYIILRTTRSIPVPTDLPATIYISECCRVLDLVGYGDYYGYDDYKHFAFSTQYVAEAPQSIIVDVPPVTITVNAAPGDYAYFFVPAISPTGAPIICSINRALAFTAPDELTATEVNGGCSIGWRNSGYNDGTTVPVGLRVMDVTTGQFNDLTFLVMVVGWNLLPAVDKITSGGMTLPQNGGSVTMYVGEQSQVLITATDPTGADLNATGSSLPSGATLNTTRGSIPSSAIVTFTWTPTSADNDRGLVVIVIASSLNFYTTVSFSYIVTSRPPPPPSPPLPPPPSNSLLVDSFNFTNSCFRGRKASQSPLRMLSPRGPIVDNDTSLTNYCFSITKNTSMVGVASMCRFMNSVRNLHLIINANCLPDFTKFKVFATIGNEYDDTYPITSTSIQWKGTTYGMLTIKRIDDFYFTLAK</sequence>
<evidence type="ECO:0000313" key="2">
    <source>
        <dbReference type="Proteomes" id="UP001165090"/>
    </source>
</evidence>